<name>A0A0X8X1A3_9SPHI</name>
<dbReference type="InterPro" id="IPR043741">
    <property type="entry name" value="DUF5686"/>
</dbReference>
<proteinExistence type="predicted"/>
<dbReference type="AlphaFoldDB" id="A0A0X8X1A3"/>
<protein>
    <submittedName>
        <fullName evidence="1">Uncharacterized protein</fullName>
    </submittedName>
</protein>
<dbReference type="Proteomes" id="UP000218263">
    <property type="component" value="Chromosome"/>
</dbReference>
<evidence type="ECO:0000313" key="2">
    <source>
        <dbReference type="Proteomes" id="UP000218263"/>
    </source>
</evidence>
<keyword evidence="2" id="KW-1185">Reference proteome</keyword>
<dbReference type="Pfam" id="PF18939">
    <property type="entry name" value="DUF5686"/>
    <property type="match status" value="1"/>
</dbReference>
<gene>
    <name evidence="1" type="ORF">MgSA37_01479</name>
</gene>
<evidence type="ECO:0000313" key="1">
    <source>
        <dbReference type="EMBL" id="BAU53312.1"/>
    </source>
</evidence>
<sequence length="663" mass="76056">MAKLLGLDTSGKGIAYQSESLSTYSFKQKDEVKEIFAASKVSGSNPPFGYNKASDLQVNFYKNLFYINGLSTHGFVSPVSTYAFKYYKFKLLGTISEDGKQIDKIQVQTRIGKALSFTGSIYIIEGDWRIYGVDLYLTKALNNLNFVDTLRVTQQYIPVGNTWEPLSFQYSYNGNVNGLRFSGYYLGINNNYKIDTVFKENYFNGEILHVDTEANKRSAAFWADKRPVPLTSPEVKNYKTRDSIAKLQESKTYQDSIQRDENKFALLPYLVDGYLATYKNHKDSLFVFPLLQTVYYNTVEGWGINLKGSFTKTFEDNRSFSVSPALRYGTADKMFSANIHSSYTYDPDNVGKFFVDFGSDVPDLNTLGTRSLYFNTLSTLISEQNFVKYYRSVFANFGYQRELTNGILWTANLSYADRTQLYNTSFNHIFTYSHLRYTSNNPLAPDAPQDDHSILFPENQALTFNTSLRFTFDQQYITRPTGKVYLPSDYPVITVNYRKGINNVLGSDVNYDFVAIDITDERLAVGLLGHSAFKIKAGAFFNNRNLYFMDYNHFIGNEGTSSDPTYVGSFHFLPFYTFSTKDPFLEFHFQHNFGGAIFDNVPFLRRLKLEEIVGANYLTEKNNPYYSEFYFGIKRLQFGADYGVAYQGNKKYLQGFRIFYGLK</sequence>
<accession>A0A0X8X1A3</accession>
<dbReference type="EMBL" id="AP017313">
    <property type="protein sequence ID" value="BAU53312.1"/>
    <property type="molecule type" value="Genomic_DNA"/>
</dbReference>
<reference evidence="1 2" key="1">
    <citation type="submission" date="2015-12" db="EMBL/GenBank/DDBJ databases">
        <title>Genome sequence of Mucilaginibacter gotjawali.</title>
        <authorList>
            <person name="Lee J.S."/>
            <person name="Lee K.C."/>
            <person name="Kim K.K."/>
            <person name="Lee B.W."/>
        </authorList>
    </citation>
    <scope>NUCLEOTIDE SEQUENCE [LARGE SCALE GENOMIC DNA]</scope>
    <source>
        <strain evidence="1 2">SA3-7</strain>
    </source>
</reference>
<dbReference type="KEGG" id="mgot:MgSA37_01479"/>
<organism evidence="1 2">
    <name type="scientific">Mucilaginibacter gotjawali</name>
    <dbReference type="NCBI Taxonomy" id="1550579"/>
    <lineage>
        <taxon>Bacteria</taxon>
        <taxon>Pseudomonadati</taxon>
        <taxon>Bacteroidota</taxon>
        <taxon>Sphingobacteriia</taxon>
        <taxon>Sphingobacteriales</taxon>
        <taxon>Sphingobacteriaceae</taxon>
        <taxon>Mucilaginibacter</taxon>
    </lineage>
</organism>